<sequence length="92" mass="10639">MLGVILLNNMIPLIDGVALNIDFSQYDKHYVNLLTKQYRCLSNKEAIEKINKIANTVYKEVTEHQNPFFVSLSCDFKKLEDAANQYILNLED</sequence>
<protein>
    <submittedName>
        <fullName evidence="1">Uncharacterized protein</fullName>
    </submittedName>
</protein>
<dbReference type="Proteomes" id="UP000253999">
    <property type="component" value="Unassembled WGS sequence"/>
</dbReference>
<evidence type="ECO:0000313" key="1">
    <source>
        <dbReference type="EMBL" id="RDF01893.1"/>
    </source>
</evidence>
<dbReference type="Pfam" id="PF13958">
    <property type="entry name" value="ToxN_toxin"/>
    <property type="match status" value="1"/>
</dbReference>
<dbReference type="GO" id="GO:0003723">
    <property type="term" value="F:RNA binding"/>
    <property type="evidence" value="ECO:0007669"/>
    <property type="project" value="InterPro"/>
</dbReference>
<dbReference type="GO" id="GO:0004521">
    <property type="term" value="F:RNA endonuclease activity"/>
    <property type="evidence" value="ECO:0007669"/>
    <property type="project" value="InterPro"/>
</dbReference>
<dbReference type="Gene3D" id="3.10.129.130">
    <property type="match status" value="1"/>
</dbReference>
<comment type="caution">
    <text evidence="1">The sequence shown here is derived from an EMBL/GenBank/DDBJ whole genome shotgun (WGS) entry which is preliminary data.</text>
</comment>
<dbReference type="InterPro" id="IPR053735">
    <property type="entry name" value="Type_III_TA_endoRNase"/>
</dbReference>
<organism evidence="1 2">
    <name type="scientific">Haemophilus parahaemolyticus</name>
    <dbReference type="NCBI Taxonomy" id="735"/>
    <lineage>
        <taxon>Bacteria</taxon>
        <taxon>Pseudomonadati</taxon>
        <taxon>Pseudomonadota</taxon>
        <taxon>Gammaproteobacteria</taxon>
        <taxon>Pasteurellales</taxon>
        <taxon>Pasteurellaceae</taxon>
        <taxon>Haemophilus</taxon>
    </lineage>
</organism>
<accession>A0A369Z832</accession>
<proteinExistence type="predicted"/>
<dbReference type="InterPro" id="IPR025911">
    <property type="entry name" value="ToxN/AbiQ_toxin"/>
</dbReference>
<gene>
    <name evidence="1" type="ORF">DPV98_08165</name>
</gene>
<dbReference type="EMBL" id="QEQD01000008">
    <property type="protein sequence ID" value="RDF01893.1"/>
    <property type="molecule type" value="Genomic_DNA"/>
</dbReference>
<reference evidence="1 2" key="1">
    <citation type="submission" date="2018-05" db="EMBL/GenBank/DDBJ databases">
        <title>Draft Genome Sequences for a Diverse set of 7 Haemophilus Species.</title>
        <authorList>
            <person name="Nichols M."/>
            <person name="Topaz N."/>
            <person name="Wang X."/>
            <person name="Wang X."/>
            <person name="Boxrud D."/>
        </authorList>
    </citation>
    <scope>NUCLEOTIDE SEQUENCE [LARGE SCALE GENOMIC DNA]</scope>
    <source>
        <strain evidence="1 2">C2010039593</strain>
    </source>
</reference>
<dbReference type="AlphaFoldDB" id="A0A369Z832"/>
<evidence type="ECO:0000313" key="2">
    <source>
        <dbReference type="Proteomes" id="UP000253999"/>
    </source>
</evidence>
<name>A0A369Z832_HAEPH</name>